<organism evidence="1 2">
    <name type="scientific">Actinomadura rubrisoli</name>
    <dbReference type="NCBI Taxonomy" id="2530368"/>
    <lineage>
        <taxon>Bacteria</taxon>
        <taxon>Bacillati</taxon>
        <taxon>Actinomycetota</taxon>
        <taxon>Actinomycetes</taxon>
        <taxon>Streptosporangiales</taxon>
        <taxon>Thermomonosporaceae</taxon>
        <taxon>Actinomadura</taxon>
    </lineage>
</organism>
<evidence type="ECO:0000313" key="1">
    <source>
        <dbReference type="EMBL" id="TDD82853.1"/>
    </source>
</evidence>
<evidence type="ECO:0008006" key="3">
    <source>
        <dbReference type="Google" id="ProtNLM"/>
    </source>
</evidence>
<accession>A0A4R5BC84</accession>
<keyword evidence="2" id="KW-1185">Reference proteome</keyword>
<reference evidence="1 2" key="1">
    <citation type="submission" date="2019-03" db="EMBL/GenBank/DDBJ databases">
        <title>Draft genome sequences of novel Actinobacteria.</title>
        <authorList>
            <person name="Sahin N."/>
            <person name="Ay H."/>
            <person name="Saygin H."/>
        </authorList>
    </citation>
    <scope>NUCLEOTIDE SEQUENCE [LARGE SCALE GENOMIC DNA]</scope>
    <source>
        <strain evidence="1 2">H3C3</strain>
    </source>
</reference>
<sequence>MAALEIVTIRPKEGVLARLKEIRPTMLAEYARRFPEVTAHLFEQEDGTLLDIWEWPDRATAQAALDDPTVSPTFTGEWRALVDVVSFKWAEPARW</sequence>
<dbReference type="Proteomes" id="UP000294513">
    <property type="component" value="Unassembled WGS sequence"/>
</dbReference>
<gene>
    <name evidence="1" type="ORF">E1298_22120</name>
</gene>
<comment type="caution">
    <text evidence="1">The sequence shown here is derived from an EMBL/GenBank/DDBJ whole genome shotgun (WGS) entry which is preliminary data.</text>
</comment>
<dbReference type="RefSeq" id="WP_131896226.1">
    <property type="nucleotide sequence ID" value="NZ_SMKU01000119.1"/>
</dbReference>
<evidence type="ECO:0000313" key="2">
    <source>
        <dbReference type="Proteomes" id="UP000294513"/>
    </source>
</evidence>
<dbReference type="AlphaFoldDB" id="A0A4R5BC84"/>
<name>A0A4R5BC84_9ACTN</name>
<proteinExistence type="predicted"/>
<protein>
    <recommendedName>
        <fullName evidence="3">ABM domain-containing protein</fullName>
    </recommendedName>
</protein>
<dbReference type="OrthoDB" id="176168at2"/>
<dbReference type="EMBL" id="SMKU01000119">
    <property type="protein sequence ID" value="TDD82853.1"/>
    <property type="molecule type" value="Genomic_DNA"/>
</dbReference>